<sequence>MNDLQMFRKLFNISFCRPILKTERFIDIWWDLEGLRDTLAGPLYTIKTKGNCNYVYTDEEGRFPGVDSPEMFLQWCLDIVDECRDILMKHQPENSNEEADFETIIRQIDGMEVLSHLAYRIQSEQ</sequence>
<gene>
    <name evidence="1" type="ORF">M8H41_18725</name>
</gene>
<keyword evidence="2" id="KW-1185">Reference proteome</keyword>
<dbReference type="Proteomes" id="UP001176021">
    <property type="component" value="Unassembled WGS sequence"/>
</dbReference>
<comment type="caution">
    <text evidence="1">The sequence shown here is derived from an EMBL/GenBank/DDBJ whole genome shotgun (WGS) entry which is preliminary data.</text>
</comment>
<evidence type="ECO:0000313" key="2">
    <source>
        <dbReference type="Proteomes" id="UP001176021"/>
    </source>
</evidence>
<dbReference type="RefSeq" id="WP_302049616.1">
    <property type="nucleotide sequence ID" value="NZ_JAMJEV010000018.1"/>
</dbReference>
<organism evidence="1 2">
    <name type="scientific">Desulfosporosinus nitroreducens</name>
    <dbReference type="NCBI Taxonomy" id="2018668"/>
    <lineage>
        <taxon>Bacteria</taxon>
        <taxon>Bacillati</taxon>
        <taxon>Bacillota</taxon>
        <taxon>Clostridia</taxon>
        <taxon>Eubacteriales</taxon>
        <taxon>Desulfitobacteriaceae</taxon>
        <taxon>Desulfosporosinus</taxon>
    </lineage>
</organism>
<proteinExistence type="predicted"/>
<evidence type="ECO:0000313" key="1">
    <source>
        <dbReference type="EMBL" id="MDO0824871.1"/>
    </source>
</evidence>
<protein>
    <submittedName>
        <fullName evidence="1">Uncharacterized protein</fullName>
    </submittedName>
</protein>
<dbReference type="EMBL" id="JAMJEV010000018">
    <property type="protein sequence ID" value="MDO0824871.1"/>
    <property type="molecule type" value="Genomic_DNA"/>
</dbReference>
<accession>A0ABT8QU36</accession>
<reference evidence="1" key="1">
    <citation type="submission" date="2022-05" db="EMBL/GenBank/DDBJ databases">
        <title>Expanded diversity of anoxic marine methylotrophy in a Black Sea sulfate reducing microorganism.</title>
        <authorList>
            <person name="Fischer P.Q."/>
            <person name="Stams A.J.M."/>
            <person name="Villanueva L."/>
            <person name="Sousa D.Z."/>
        </authorList>
    </citation>
    <scope>NUCLEOTIDE SEQUENCE</scope>
    <source>
        <strain evidence="1">P130</strain>
    </source>
</reference>
<name>A0ABT8QU36_9FIRM</name>